<dbReference type="InterPro" id="IPR050407">
    <property type="entry name" value="Geranylgeranyl_reductase"/>
</dbReference>
<evidence type="ECO:0000313" key="3">
    <source>
        <dbReference type="Proteomes" id="UP000244896"/>
    </source>
</evidence>
<sequence>MSRRDTPSSHYDIIIVGLGPAGATLARLLGPHLRVLAIDKKTDDEDRSFKKPCGGLLAPDAQNVLARFGLTLPSHVLVSPQIFAVKTIDTDTRQTRYYQRFYLNLDRHRFDQWLVGLIPARVEVRKGASFKSLVKNEAGYRVTFHQGGVDFKADATHVVGADGASSAVRSALYGARQNIRHYVAIQQWFRDEHAEPFYSCIFDPDTTDCYAWGLSKNEHFIFGGAFPQKRCRERFEQLKERAKQFGFHFGEPLKTEACMVLRPSGLFDCRAGKNGGFLIGEAAGFISPSSLEGISHAMGSALTLSKILNEKKRAPNRSYFLRTLPIRVRLFLKNVKIPFMYFKPLRWLVMATGIRSIDMAVAQKNNNHITSKSP</sequence>
<protein>
    <submittedName>
        <fullName evidence="2">Colicin M resistance protein CbrA</fullName>
    </submittedName>
</protein>
<accession>A0A2U8E6N1</accession>
<feature type="domain" description="FAD-binding" evidence="1">
    <location>
        <begin position="11"/>
        <end position="172"/>
    </location>
</feature>
<evidence type="ECO:0000259" key="1">
    <source>
        <dbReference type="Pfam" id="PF01494"/>
    </source>
</evidence>
<organism evidence="2 3">
    <name type="scientific">Ereboglobus luteus</name>
    <dbReference type="NCBI Taxonomy" id="1796921"/>
    <lineage>
        <taxon>Bacteria</taxon>
        <taxon>Pseudomonadati</taxon>
        <taxon>Verrucomicrobiota</taxon>
        <taxon>Opitutia</taxon>
        <taxon>Opitutales</taxon>
        <taxon>Opitutaceae</taxon>
        <taxon>Ereboglobus</taxon>
    </lineage>
</organism>
<dbReference type="PANTHER" id="PTHR42685">
    <property type="entry name" value="GERANYLGERANYL DIPHOSPHATE REDUCTASE"/>
    <property type="match status" value="1"/>
</dbReference>
<keyword evidence="3" id="KW-1185">Reference proteome</keyword>
<dbReference type="EMBL" id="CP023004">
    <property type="protein sequence ID" value="AWI10192.1"/>
    <property type="molecule type" value="Genomic_DNA"/>
</dbReference>
<dbReference type="PANTHER" id="PTHR42685:SF22">
    <property type="entry name" value="CONDITIONED MEDIUM FACTOR RECEPTOR 1"/>
    <property type="match status" value="1"/>
</dbReference>
<gene>
    <name evidence="2" type="ORF">CKA38_13830</name>
</gene>
<dbReference type="GO" id="GO:0071949">
    <property type="term" value="F:FAD binding"/>
    <property type="evidence" value="ECO:0007669"/>
    <property type="project" value="InterPro"/>
</dbReference>
<name>A0A2U8E6N1_9BACT</name>
<dbReference type="PRINTS" id="PR00420">
    <property type="entry name" value="RNGMNOXGNASE"/>
</dbReference>
<dbReference type="Pfam" id="PF01494">
    <property type="entry name" value="FAD_binding_3"/>
    <property type="match status" value="1"/>
</dbReference>
<dbReference type="RefSeq" id="WP_108826093.1">
    <property type="nucleotide sequence ID" value="NZ_CP023004.1"/>
</dbReference>
<reference evidence="2 3" key="1">
    <citation type="journal article" date="2018" name="Syst. Appl. Microbiol.">
        <title>Ereboglobus luteus gen. nov. sp. nov. from cockroach guts, and new insights into the oxygen relationship of the genera Opitutus and Didymococcus (Verrucomicrobia: Opitutaceae).</title>
        <authorList>
            <person name="Tegtmeier D."/>
            <person name="Belitz A."/>
            <person name="Radek R."/>
            <person name="Heimerl T."/>
            <person name="Brune A."/>
        </authorList>
    </citation>
    <scope>NUCLEOTIDE SEQUENCE [LARGE SCALE GENOMIC DNA]</scope>
    <source>
        <strain evidence="2 3">Ho45</strain>
    </source>
</reference>
<evidence type="ECO:0000313" key="2">
    <source>
        <dbReference type="EMBL" id="AWI10192.1"/>
    </source>
</evidence>
<dbReference type="InterPro" id="IPR036188">
    <property type="entry name" value="FAD/NAD-bd_sf"/>
</dbReference>
<dbReference type="AlphaFoldDB" id="A0A2U8E6N1"/>
<dbReference type="NCBIfam" id="NF008519">
    <property type="entry name" value="PRK11445.1"/>
    <property type="match status" value="1"/>
</dbReference>
<dbReference type="InterPro" id="IPR002938">
    <property type="entry name" value="FAD-bd"/>
</dbReference>
<dbReference type="KEGG" id="elut:CKA38_13830"/>
<dbReference type="OrthoDB" id="9806565at2"/>
<dbReference type="SUPFAM" id="SSF51905">
    <property type="entry name" value="FAD/NAD(P)-binding domain"/>
    <property type="match status" value="1"/>
</dbReference>
<proteinExistence type="predicted"/>
<dbReference type="Proteomes" id="UP000244896">
    <property type="component" value="Chromosome"/>
</dbReference>
<dbReference type="Gene3D" id="3.50.50.60">
    <property type="entry name" value="FAD/NAD(P)-binding domain"/>
    <property type="match status" value="1"/>
</dbReference>